<evidence type="ECO:0000313" key="2">
    <source>
        <dbReference type="Proteomes" id="UP000092504"/>
    </source>
</evidence>
<gene>
    <name evidence="1" type="ORF">A8U91_01355</name>
</gene>
<comment type="caution">
    <text evidence="1">The sequence shown here is derived from an EMBL/GenBank/DDBJ whole genome shotgun (WGS) entry which is preliminary data.</text>
</comment>
<name>A0A1B8P445_HALEL</name>
<organism evidence="1 2">
    <name type="scientific">Halomonas elongata</name>
    <dbReference type="NCBI Taxonomy" id="2746"/>
    <lineage>
        <taxon>Bacteria</taxon>
        <taxon>Pseudomonadati</taxon>
        <taxon>Pseudomonadota</taxon>
        <taxon>Gammaproteobacteria</taxon>
        <taxon>Oceanospirillales</taxon>
        <taxon>Halomonadaceae</taxon>
        <taxon>Halomonas</taxon>
    </lineage>
</organism>
<dbReference type="Proteomes" id="UP000092504">
    <property type="component" value="Unassembled WGS sequence"/>
</dbReference>
<sequence>MFSGDKFNLYTISNAYWANGLLVLVCASEMQMVAS</sequence>
<proteinExistence type="predicted"/>
<accession>A0A1B8P445</accession>
<dbReference type="EMBL" id="MAJD01000001">
    <property type="protein sequence ID" value="OBX37007.1"/>
    <property type="molecule type" value="Genomic_DNA"/>
</dbReference>
<reference evidence="1 2" key="1">
    <citation type="submission" date="2016-06" db="EMBL/GenBank/DDBJ databases">
        <title>Genome sequence of halotolerant plant growth promoting strain of Halomonas elongata HEK1 isolated from salterns of Rann of Kutch, Gujarat, India.</title>
        <authorList>
            <person name="Gaba S."/>
            <person name="Singh R.N."/>
            <person name="Abrol S."/>
            <person name="Kaushik R."/>
            <person name="Saxena A.K."/>
        </authorList>
    </citation>
    <scope>NUCLEOTIDE SEQUENCE [LARGE SCALE GENOMIC DNA]</scope>
    <source>
        <strain evidence="1 2">HEK1</strain>
    </source>
</reference>
<dbReference type="AlphaFoldDB" id="A0A1B8P445"/>
<protein>
    <submittedName>
        <fullName evidence="1">Uncharacterized protein</fullName>
    </submittedName>
</protein>
<evidence type="ECO:0000313" key="1">
    <source>
        <dbReference type="EMBL" id="OBX37007.1"/>
    </source>
</evidence>